<dbReference type="Proteomes" id="UP001209654">
    <property type="component" value="Unassembled WGS sequence"/>
</dbReference>
<name>A0ABQ5N022_9MICC</name>
<evidence type="ECO:0000313" key="2">
    <source>
        <dbReference type="Proteomes" id="UP001209654"/>
    </source>
</evidence>
<comment type="caution">
    <text evidence="1">The sequence shown here is derived from an EMBL/GenBank/DDBJ whole genome shotgun (WGS) entry which is preliminary data.</text>
</comment>
<protein>
    <submittedName>
        <fullName evidence="1">Uncharacterized protein</fullName>
    </submittedName>
</protein>
<sequence length="112" mass="12066">MQARYGQFPEEVHTVQPRLYSDDTFAPGEIAERLPPAEEILTCLPVDPALARTVAEHVHCGEPMETITASALPITAPLQVLMPGILPPEPAETTTPGFRCKCGFTIDAPALT</sequence>
<reference evidence="1 2" key="1">
    <citation type="journal article" date="2023" name="Int. J. Syst. Evol. Microbiol.">
        <title>Arthrobacter mangrovi sp. nov., an actinobacterium isolated from the rhizosphere of a mangrove.</title>
        <authorList>
            <person name="Hamada M."/>
            <person name="Saitou S."/>
            <person name="Enomoto N."/>
            <person name="Nanri K."/>
            <person name="Hidaka K."/>
            <person name="Miura T."/>
            <person name="Tamura T."/>
        </authorList>
    </citation>
    <scope>NUCLEOTIDE SEQUENCE [LARGE SCALE GENOMIC DNA]</scope>
    <source>
        <strain evidence="1 2">NBRC 112813</strain>
    </source>
</reference>
<organism evidence="1 2">
    <name type="scientific">Arthrobacter mangrovi</name>
    <dbReference type="NCBI Taxonomy" id="2966350"/>
    <lineage>
        <taxon>Bacteria</taxon>
        <taxon>Bacillati</taxon>
        <taxon>Actinomycetota</taxon>
        <taxon>Actinomycetes</taxon>
        <taxon>Micrococcales</taxon>
        <taxon>Micrococcaceae</taxon>
        <taxon>Arthrobacter</taxon>
    </lineage>
</organism>
<keyword evidence="2" id="KW-1185">Reference proteome</keyword>
<gene>
    <name evidence="1" type="ORF">AHIS1636_40220</name>
</gene>
<accession>A0ABQ5N022</accession>
<proteinExistence type="predicted"/>
<evidence type="ECO:0000313" key="1">
    <source>
        <dbReference type="EMBL" id="GLB69576.1"/>
    </source>
</evidence>
<dbReference type="EMBL" id="BRVS01000044">
    <property type="protein sequence ID" value="GLB69576.1"/>
    <property type="molecule type" value="Genomic_DNA"/>
</dbReference>